<evidence type="ECO:0000313" key="5">
    <source>
        <dbReference type="Proteomes" id="UP001438707"/>
    </source>
</evidence>
<keyword evidence="2" id="KW-0067">ATP-binding</keyword>
<sequence length="225" mass="24792">MRIVGLTGGIATGKSAVTAQLRAAGIPLVDFDLIAREVCRKGCWGHKRVLKAFGDDILGPKGEIDRDKLGRLIFADKAARAKLNGATHPVIFCEAICQLLSLWLTCHWLVVVDMPLLIEVGAYHFLRPCVVVTCSREAEVERLMNRDGIDAKRAAEKIAAQMPLKEKEQMADIVIDNSGSREQTKQQVQRLIIKLRKGSSLWGIIFSPLLFVAAIGSFVAAGFWR</sequence>
<dbReference type="NCBIfam" id="TIGR00152">
    <property type="entry name" value="dephospho-CoA kinase"/>
    <property type="match status" value="1"/>
</dbReference>
<dbReference type="GO" id="GO:0015937">
    <property type="term" value="P:coenzyme A biosynthetic process"/>
    <property type="evidence" value="ECO:0007669"/>
    <property type="project" value="InterPro"/>
</dbReference>
<keyword evidence="3" id="KW-0472">Membrane</keyword>
<dbReference type="EMBL" id="JALJOS010000005">
    <property type="protein sequence ID" value="KAK9839088.1"/>
    <property type="molecule type" value="Genomic_DNA"/>
</dbReference>
<keyword evidence="5" id="KW-1185">Reference proteome</keyword>
<dbReference type="Proteomes" id="UP001438707">
    <property type="component" value="Unassembled WGS sequence"/>
</dbReference>
<dbReference type="HAMAP" id="MF_00376">
    <property type="entry name" value="Dephospho_CoA_kinase"/>
    <property type="match status" value="1"/>
</dbReference>
<dbReference type="Gene3D" id="3.40.50.300">
    <property type="entry name" value="P-loop containing nucleotide triphosphate hydrolases"/>
    <property type="match status" value="1"/>
</dbReference>
<accession>A0AAW1S0E2</accession>
<dbReference type="InterPro" id="IPR001977">
    <property type="entry name" value="Depp_CoAkinase"/>
</dbReference>
<name>A0AAW1S0E2_9CHLO</name>
<dbReference type="GO" id="GO:0005524">
    <property type="term" value="F:ATP binding"/>
    <property type="evidence" value="ECO:0007669"/>
    <property type="project" value="UniProtKB-KW"/>
</dbReference>
<dbReference type="InterPro" id="IPR027417">
    <property type="entry name" value="P-loop_NTPase"/>
</dbReference>
<dbReference type="Pfam" id="PF01121">
    <property type="entry name" value="CoaE"/>
    <property type="match status" value="1"/>
</dbReference>
<dbReference type="PANTHER" id="PTHR10695">
    <property type="entry name" value="DEPHOSPHO-COA KINASE-RELATED"/>
    <property type="match status" value="1"/>
</dbReference>
<organism evidence="4 5">
    <name type="scientific">Apatococcus lobatus</name>
    <dbReference type="NCBI Taxonomy" id="904363"/>
    <lineage>
        <taxon>Eukaryota</taxon>
        <taxon>Viridiplantae</taxon>
        <taxon>Chlorophyta</taxon>
        <taxon>core chlorophytes</taxon>
        <taxon>Trebouxiophyceae</taxon>
        <taxon>Chlorellales</taxon>
        <taxon>Chlorellaceae</taxon>
        <taxon>Apatococcus</taxon>
    </lineage>
</organism>
<dbReference type="AlphaFoldDB" id="A0AAW1S0E2"/>
<evidence type="ECO:0000256" key="1">
    <source>
        <dbReference type="ARBA" id="ARBA00022741"/>
    </source>
</evidence>
<dbReference type="PROSITE" id="PS51219">
    <property type="entry name" value="DPCK"/>
    <property type="match status" value="1"/>
</dbReference>
<dbReference type="CDD" id="cd02022">
    <property type="entry name" value="DPCK"/>
    <property type="match status" value="1"/>
</dbReference>
<dbReference type="GO" id="GO:0004140">
    <property type="term" value="F:dephospho-CoA kinase activity"/>
    <property type="evidence" value="ECO:0007669"/>
    <property type="project" value="InterPro"/>
</dbReference>
<evidence type="ECO:0000256" key="3">
    <source>
        <dbReference type="SAM" id="Phobius"/>
    </source>
</evidence>
<comment type="caution">
    <text evidence="4">The sequence shown here is derived from an EMBL/GenBank/DDBJ whole genome shotgun (WGS) entry which is preliminary data.</text>
</comment>
<dbReference type="SUPFAM" id="SSF52540">
    <property type="entry name" value="P-loop containing nucleoside triphosphate hydrolases"/>
    <property type="match status" value="1"/>
</dbReference>
<dbReference type="PANTHER" id="PTHR10695:SF46">
    <property type="entry name" value="BIFUNCTIONAL COENZYME A SYNTHASE-RELATED"/>
    <property type="match status" value="1"/>
</dbReference>
<keyword evidence="3" id="KW-0812">Transmembrane</keyword>
<proteinExistence type="inferred from homology"/>
<reference evidence="4 5" key="1">
    <citation type="journal article" date="2024" name="Nat. Commun.">
        <title>Phylogenomics reveals the evolutionary origins of lichenization in chlorophyte algae.</title>
        <authorList>
            <person name="Puginier C."/>
            <person name="Libourel C."/>
            <person name="Otte J."/>
            <person name="Skaloud P."/>
            <person name="Haon M."/>
            <person name="Grisel S."/>
            <person name="Petersen M."/>
            <person name="Berrin J.G."/>
            <person name="Delaux P.M."/>
            <person name="Dal Grande F."/>
            <person name="Keller J."/>
        </authorList>
    </citation>
    <scope>NUCLEOTIDE SEQUENCE [LARGE SCALE GENOMIC DNA]</scope>
    <source>
        <strain evidence="4 5">SAG 2145</strain>
    </source>
</reference>
<feature type="transmembrane region" description="Helical" evidence="3">
    <location>
        <begin position="200"/>
        <end position="224"/>
    </location>
</feature>
<gene>
    <name evidence="4" type="ORF">WJX74_009262</name>
</gene>
<evidence type="ECO:0000256" key="2">
    <source>
        <dbReference type="ARBA" id="ARBA00022840"/>
    </source>
</evidence>
<evidence type="ECO:0000313" key="4">
    <source>
        <dbReference type="EMBL" id="KAK9839088.1"/>
    </source>
</evidence>
<protein>
    <recommendedName>
        <fullName evidence="6">Dephospho-CoA kinase</fullName>
    </recommendedName>
</protein>
<keyword evidence="3" id="KW-1133">Transmembrane helix</keyword>
<keyword evidence="1" id="KW-0547">Nucleotide-binding</keyword>
<evidence type="ECO:0008006" key="6">
    <source>
        <dbReference type="Google" id="ProtNLM"/>
    </source>
</evidence>